<keyword evidence="1" id="KW-0812">Transmembrane</keyword>
<protein>
    <recommendedName>
        <fullName evidence="3">Rod shape-determining protein MreD</fullName>
    </recommendedName>
</protein>
<organism evidence="2">
    <name type="scientific">Hellea balneolensis</name>
    <dbReference type="NCBI Taxonomy" id="287478"/>
    <lineage>
        <taxon>Bacteria</taxon>
        <taxon>Pseudomonadati</taxon>
        <taxon>Pseudomonadota</taxon>
        <taxon>Alphaproteobacteria</taxon>
        <taxon>Maricaulales</taxon>
        <taxon>Robiginitomaculaceae</taxon>
        <taxon>Hellea</taxon>
    </lineage>
</organism>
<evidence type="ECO:0008006" key="3">
    <source>
        <dbReference type="Google" id="ProtNLM"/>
    </source>
</evidence>
<reference evidence="2" key="1">
    <citation type="journal article" date="2020" name="mSystems">
        <title>Genome- and Community-Level Interaction Insights into Carbon Utilization and Element Cycling Functions of Hydrothermarchaeota in Hydrothermal Sediment.</title>
        <authorList>
            <person name="Zhou Z."/>
            <person name="Liu Y."/>
            <person name="Xu W."/>
            <person name="Pan J."/>
            <person name="Luo Z.H."/>
            <person name="Li M."/>
        </authorList>
    </citation>
    <scope>NUCLEOTIDE SEQUENCE [LARGE SCALE GENOMIC DNA]</scope>
    <source>
        <strain evidence="2">HyVt-489</strain>
    </source>
</reference>
<feature type="transmembrane region" description="Helical" evidence="1">
    <location>
        <begin position="37"/>
        <end position="54"/>
    </location>
</feature>
<feature type="transmembrane region" description="Helical" evidence="1">
    <location>
        <begin position="112"/>
        <end position="135"/>
    </location>
</feature>
<evidence type="ECO:0000256" key="1">
    <source>
        <dbReference type="SAM" id="Phobius"/>
    </source>
</evidence>
<dbReference type="Proteomes" id="UP000886042">
    <property type="component" value="Unassembled WGS sequence"/>
</dbReference>
<accession>A0A7C3C307</accession>
<feature type="transmembrane region" description="Helical" evidence="1">
    <location>
        <begin position="141"/>
        <end position="162"/>
    </location>
</feature>
<dbReference type="AlphaFoldDB" id="A0A7C3C307"/>
<feature type="transmembrane region" description="Helical" evidence="1">
    <location>
        <begin position="82"/>
        <end position="100"/>
    </location>
</feature>
<dbReference type="EMBL" id="DRMN01000211">
    <property type="protein sequence ID" value="HFB54907.1"/>
    <property type="molecule type" value="Genomic_DNA"/>
</dbReference>
<feature type="transmembrane region" description="Helical" evidence="1">
    <location>
        <begin position="12"/>
        <end position="31"/>
    </location>
</feature>
<keyword evidence="1" id="KW-0472">Membrane</keyword>
<comment type="caution">
    <text evidence="2">The sequence shown here is derived from an EMBL/GenBank/DDBJ whole genome shotgun (WGS) entry which is preliminary data.</text>
</comment>
<gene>
    <name evidence="2" type="ORF">ENJ46_03200</name>
</gene>
<proteinExistence type="predicted"/>
<keyword evidence="1" id="KW-1133">Transmembrane helix</keyword>
<name>A0A7C3C307_9PROT</name>
<evidence type="ECO:0000313" key="2">
    <source>
        <dbReference type="EMBL" id="HFB54907.1"/>
    </source>
</evidence>
<sequence>MSQNESAYHLRSISFAFQGLLAGIVLVFFSLANLDIGIFNVGFIFIPVAAILFWPMGASYTWSLLCVFLLGLFYDMASAQPLGIWAISYLVLFILLGKGVKVNIRFMNALFGYILSVLFVAILAFILGLIALGQWPNSGTMALGAVLSVLAFPLVFGLRWLANFILGRNMQQSVSP</sequence>